<dbReference type="GeneID" id="93003338"/>
<feature type="transmembrane region" description="Helical" evidence="1">
    <location>
        <begin position="178"/>
        <end position="202"/>
    </location>
</feature>
<dbReference type="eggNOG" id="COG5523">
    <property type="taxonomic scope" value="Bacteria"/>
</dbReference>
<feature type="transmembrane region" description="Helical" evidence="1">
    <location>
        <begin position="46"/>
        <end position="67"/>
    </location>
</feature>
<keyword evidence="1" id="KW-0472">Membrane</keyword>
<feature type="transmembrane region" description="Helical" evidence="1">
    <location>
        <begin position="21"/>
        <end position="40"/>
    </location>
</feature>
<name>A0A0H2YN58_CLOP1</name>
<feature type="transmembrane region" description="Helical" evidence="1">
    <location>
        <begin position="123"/>
        <end position="145"/>
    </location>
</feature>
<dbReference type="HOGENOM" id="CLU_045673_0_1_9"/>
<dbReference type="PaxDb" id="195103-CPF_0315"/>
<dbReference type="Pfam" id="PF06161">
    <property type="entry name" value="DUF975"/>
    <property type="match status" value="1"/>
</dbReference>
<reference evidence="2 3" key="1">
    <citation type="journal article" date="2006" name="Genome Res.">
        <title>Skewed genomic variability in strains of the toxigenic bacterial pathogen, Clostridium perfringens.</title>
        <authorList>
            <person name="Myers G.S."/>
            <person name="Rasko D.A."/>
            <person name="Cheung J.K."/>
            <person name="Ravel J."/>
            <person name="Seshadri R."/>
            <person name="Deboy R.T."/>
            <person name="Ren Q."/>
            <person name="Varga J."/>
            <person name="Awad M.M."/>
            <person name="Brinkac L.M."/>
            <person name="Daugherty S.C."/>
            <person name="Haft D.H."/>
            <person name="Dodson R.J."/>
            <person name="Madupu R."/>
            <person name="Nelson W.C."/>
            <person name="Rosovitz M.J."/>
            <person name="Sullivan S.A."/>
            <person name="Khouri H."/>
            <person name="Dimitrov G.I."/>
            <person name="Watkins K.L."/>
            <person name="Mulligan S."/>
            <person name="Benton J."/>
            <person name="Radune D."/>
            <person name="Fisher D.J."/>
            <person name="Atkins H.S."/>
            <person name="Hiscox T."/>
            <person name="Jost B.H."/>
            <person name="Billington S.J."/>
            <person name="Songer J.G."/>
            <person name="McClane B.A."/>
            <person name="Titball R.W."/>
            <person name="Rood J.I."/>
            <person name="Melville S.B."/>
            <person name="Paulsen I.T."/>
        </authorList>
    </citation>
    <scope>NUCLEOTIDE SEQUENCE [LARGE SCALE GENOMIC DNA]</scope>
    <source>
        <strain evidence="3">ATCC 13124 / DSM 756 / JCM 1290 / NCIMB 6125 / NCTC 8237 / S 107 / Type A</strain>
    </source>
</reference>
<accession>A0A0H2YN58</accession>
<evidence type="ECO:0000256" key="1">
    <source>
        <dbReference type="SAM" id="Phobius"/>
    </source>
</evidence>
<protein>
    <submittedName>
        <fullName evidence="2">Membrane protein</fullName>
    </submittedName>
</protein>
<dbReference type="InterPro" id="IPR010380">
    <property type="entry name" value="DUF975"/>
</dbReference>
<dbReference type="PANTHER" id="PTHR40076:SF1">
    <property type="entry name" value="MEMBRANE PROTEIN"/>
    <property type="match status" value="1"/>
</dbReference>
<sequence>MTDRVECKLKAKELLRGRWENAVGACLLFFVSTFLLSFLLSPIPVFGWIIIALISTFLTGSFIKYCIKLNETEGKVKYLECLISFKTTLKILLCDILIGLVVGIGWIIFTMIFSVAFIASQSIVVFIVVLIILVALGFFIEAILFPVPMILTEDEGVGVMEAIEMSFNITKGYRWKYIVMNLSFIGWMILSFLTFGIGMLWLQPYMMLTYYLFYKGIRSANTTI</sequence>
<evidence type="ECO:0000313" key="2">
    <source>
        <dbReference type="EMBL" id="ABG82300.1"/>
    </source>
</evidence>
<dbReference type="RefSeq" id="WP_003457977.1">
    <property type="nucleotide sequence ID" value="NC_008261.1"/>
</dbReference>
<dbReference type="Proteomes" id="UP000001823">
    <property type="component" value="Chromosome"/>
</dbReference>
<keyword evidence="1" id="KW-0812">Transmembrane</keyword>
<evidence type="ECO:0000313" key="3">
    <source>
        <dbReference type="Proteomes" id="UP000001823"/>
    </source>
</evidence>
<dbReference type="AlphaFoldDB" id="A0A0H2YN58"/>
<gene>
    <name evidence="2" type="ordered locus">CPF_0315</name>
</gene>
<proteinExistence type="predicted"/>
<keyword evidence="1" id="KW-1133">Transmembrane helix</keyword>
<dbReference type="KEGG" id="cpf:CPF_0315"/>
<feature type="transmembrane region" description="Helical" evidence="1">
    <location>
        <begin position="88"/>
        <end position="117"/>
    </location>
</feature>
<dbReference type="EMBL" id="CP000246">
    <property type="protein sequence ID" value="ABG82300.1"/>
    <property type="molecule type" value="Genomic_DNA"/>
</dbReference>
<keyword evidence="3" id="KW-1185">Reference proteome</keyword>
<dbReference type="PANTHER" id="PTHR40076">
    <property type="entry name" value="MEMBRANE PROTEIN-RELATED"/>
    <property type="match status" value="1"/>
</dbReference>
<organism evidence="2 3">
    <name type="scientific">Clostridium perfringens (strain ATCC 13124 / DSM 756 / JCM 1290 / NCIMB 6125 / NCTC 8237 / Type A)</name>
    <dbReference type="NCBI Taxonomy" id="195103"/>
    <lineage>
        <taxon>Bacteria</taxon>
        <taxon>Bacillati</taxon>
        <taxon>Bacillota</taxon>
        <taxon>Clostridia</taxon>
        <taxon>Eubacteriales</taxon>
        <taxon>Clostridiaceae</taxon>
        <taxon>Clostridium</taxon>
    </lineage>
</organism>